<sequence>MGKGMGEEMGEEVLQFIEEQINHYKSLINGNLTKIKDYQDSIDKWQEEINNRKSKIESLEKDRKLLGGD</sequence>
<feature type="coiled-coil region" evidence="1">
    <location>
        <begin position="35"/>
        <end position="62"/>
    </location>
</feature>
<name>A0A6M3KHP0_9ZZZZ</name>
<proteinExistence type="predicted"/>
<protein>
    <submittedName>
        <fullName evidence="2">Uncharacterized protein</fullName>
    </submittedName>
</protein>
<gene>
    <name evidence="2" type="ORF">MM415A00584_0021</name>
</gene>
<reference evidence="2" key="1">
    <citation type="submission" date="2020-03" db="EMBL/GenBank/DDBJ databases">
        <title>The deep terrestrial virosphere.</title>
        <authorList>
            <person name="Holmfeldt K."/>
            <person name="Nilsson E."/>
            <person name="Simone D."/>
            <person name="Lopez-Fernandez M."/>
            <person name="Wu X."/>
            <person name="de Brujin I."/>
            <person name="Lundin D."/>
            <person name="Andersson A."/>
            <person name="Bertilsson S."/>
            <person name="Dopson M."/>
        </authorList>
    </citation>
    <scope>NUCLEOTIDE SEQUENCE</scope>
    <source>
        <strain evidence="2">MM415A00584</strain>
    </source>
</reference>
<organism evidence="2">
    <name type="scientific">viral metagenome</name>
    <dbReference type="NCBI Taxonomy" id="1070528"/>
    <lineage>
        <taxon>unclassified sequences</taxon>
        <taxon>metagenomes</taxon>
        <taxon>organismal metagenomes</taxon>
    </lineage>
</organism>
<accession>A0A6M3KHP0</accession>
<evidence type="ECO:0000313" key="2">
    <source>
        <dbReference type="EMBL" id="QJA81134.1"/>
    </source>
</evidence>
<keyword evidence="1" id="KW-0175">Coiled coil</keyword>
<dbReference type="EMBL" id="MT142448">
    <property type="protein sequence ID" value="QJA81134.1"/>
    <property type="molecule type" value="Genomic_DNA"/>
</dbReference>
<evidence type="ECO:0000256" key="1">
    <source>
        <dbReference type="SAM" id="Coils"/>
    </source>
</evidence>
<dbReference type="AlphaFoldDB" id="A0A6M3KHP0"/>